<name>A0A822UUD2_AGRTU</name>
<dbReference type="AlphaFoldDB" id="A0A822UUD2"/>
<evidence type="ECO:0000313" key="1">
    <source>
        <dbReference type="EMBL" id="CVI14724.1"/>
    </source>
</evidence>
<dbReference type="EMBL" id="FCNL01000009">
    <property type="protein sequence ID" value="CVI14724.1"/>
    <property type="molecule type" value="Genomic_DNA"/>
</dbReference>
<dbReference type="Proteomes" id="UP000192074">
    <property type="component" value="Unassembled WGS sequence"/>
</dbReference>
<proteinExistence type="predicted"/>
<accession>A0A822UUD2</accession>
<reference evidence="1 2" key="1">
    <citation type="submission" date="2016-01" db="EMBL/GenBank/DDBJ databases">
        <authorList>
            <person name="Regsiter A."/>
            <person name="william w."/>
        </authorList>
    </citation>
    <scope>NUCLEOTIDE SEQUENCE [LARGE SCALE GENOMIC DNA]</scope>
    <source>
        <strain evidence="1 2">B6</strain>
    </source>
</reference>
<organism evidence="1 2">
    <name type="scientific">Agrobacterium tumefaciens str. B6</name>
    <dbReference type="NCBI Taxonomy" id="1183423"/>
    <lineage>
        <taxon>Bacteria</taxon>
        <taxon>Pseudomonadati</taxon>
        <taxon>Pseudomonadota</taxon>
        <taxon>Alphaproteobacteria</taxon>
        <taxon>Hyphomicrobiales</taxon>
        <taxon>Rhizobiaceae</taxon>
        <taxon>Rhizobium/Agrobacterium group</taxon>
        <taxon>Agrobacterium</taxon>
        <taxon>Agrobacterium tumefaciens complex</taxon>
    </lineage>
</organism>
<evidence type="ECO:0000313" key="2">
    <source>
        <dbReference type="Proteomes" id="UP000192074"/>
    </source>
</evidence>
<sequence length="37" mass="4165">MTQREDDLGHIGDSMRDGPVTYRRMKCVPCKIVSATP</sequence>
<comment type="caution">
    <text evidence="1">The sequence shown here is derived from an EMBL/GenBank/DDBJ whole genome shotgun (WGS) entry which is preliminary data.</text>
</comment>
<gene>
    <name evidence="1" type="ORF">AGR4A_Cc170057</name>
</gene>
<protein>
    <submittedName>
        <fullName evidence="1">Uncharacterized protein</fullName>
    </submittedName>
</protein>